<accession>A0A286UN93</accession>
<dbReference type="GO" id="GO:0016020">
    <property type="term" value="C:membrane"/>
    <property type="evidence" value="ECO:0007669"/>
    <property type="project" value="UniProtKB-SubCell"/>
</dbReference>
<evidence type="ECO:0000256" key="5">
    <source>
        <dbReference type="ARBA" id="ARBA00023136"/>
    </source>
</evidence>
<feature type="transmembrane region" description="Helical" evidence="7">
    <location>
        <begin position="110"/>
        <end position="130"/>
    </location>
</feature>
<dbReference type="PANTHER" id="PTHR43791:SF63">
    <property type="entry name" value="HIGH AFFINITY CYSTEINE TRANSPORTER"/>
    <property type="match status" value="1"/>
</dbReference>
<keyword evidence="5 7" id="KW-0472">Membrane</keyword>
<sequence length="334" mass="37414">MLVQNLPVADGPPIGDERVSDEELGSPIDEKHNEAQVSVEEDVTDADEALGLVGMRRTAEFSEEYYKKLRRKLDLTIPPLCAAVYFTQFLDKTSLNYASIMNFPITGQHYNLVALAFYVGFFIWEFPTVYLAQKTRLAKYLGVNVVLWGVVLMLQAIPNTFAPFFVLRILLGMLESCVAPILILIISMFYKKNEQSRRISWFYVMNGLTSIFGGFVAYGISFDNTKGFAPYKILFLLLGGLAIMVGIAVLIWLPDSPVHAKNLTREERIAALERVRDDQGGTENKTIKKAQIIEALTDIRTWLIVISTLVTSIPNGSLSNFNAIIVRVKTSLDT</sequence>
<feature type="transmembrane region" description="Helical" evidence="7">
    <location>
        <begin position="137"/>
        <end position="157"/>
    </location>
</feature>
<dbReference type="OrthoDB" id="6730379at2759"/>
<evidence type="ECO:0000256" key="4">
    <source>
        <dbReference type="ARBA" id="ARBA00022989"/>
    </source>
</evidence>
<proteinExistence type="predicted"/>
<feature type="transmembrane region" description="Helical" evidence="7">
    <location>
        <begin position="233"/>
        <end position="253"/>
    </location>
</feature>
<evidence type="ECO:0000256" key="2">
    <source>
        <dbReference type="ARBA" id="ARBA00022448"/>
    </source>
</evidence>
<dbReference type="Proteomes" id="UP000217199">
    <property type="component" value="Unassembled WGS sequence"/>
</dbReference>
<evidence type="ECO:0000256" key="6">
    <source>
        <dbReference type="SAM" id="MobiDB-lite"/>
    </source>
</evidence>
<evidence type="ECO:0000256" key="1">
    <source>
        <dbReference type="ARBA" id="ARBA00004141"/>
    </source>
</evidence>
<protein>
    <submittedName>
        <fullName evidence="9">MFS general substrate transporter</fullName>
    </submittedName>
</protein>
<dbReference type="AlphaFoldDB" id="A0A286UN93"/>
<dbReference type="STRING" id="2282107.A0A286UN93"/>
<gene>
    <name evidence="9" type="ORF">PNOK_0369000</name>
</gene>
<keyword evidence="3 7" id="KW-0812">Transmembrane</keyword>
<evidence type="ECO:0000259" key="8">
    <source>
        <dbReference type="PROSITE" id="PS50850"/>
    </source>
</evidence>
<keyword evidence="2" id="KW-0813">Transport</keyword>
<dbReference type="PROSITE" id="PS50850">
    <property type="entry name" value="MFS"/>
    <property type="match status" value="1"/>
</dbReference>
<keyword evidence="10" id="KW-1185">Reference proteome</keyword>
<evidence type="ECO:0000313" key="9">
    <source>
        <dbReference type="EMBL" id="PAV21063.1"/>
    </source>
</evidence>
<dbReference type="InterPro" id="IPR011701">
    <property type="entry name" value="MFS"/>
</dbReference>
<name>A0A286UN93_9AGAM</name>
<evidence type="ECO:0000256" key="7">
    <source>
        <dbReference type="SAM" id="Phobius"/>
    </source>
</evidence>
<feature type="transmembrane region" description="Helical" evidence="7">
    <location>
        <begin position="202"/>
        <end position="221"/>
    </location>
</feature>
<feature type="domain" description="Major facilitator superfamily (MFS) profile" evidence="8">
    <location>
        <begin position="60"/>
        <end position="334"/>
    </location>
</feature>
<evidence type="ECO:0000256" key="3">
    <source>
        <dbReference type="ARBA" id="ARBA00022692"/>
    </source>
</evidence>
<dbReference type="InterPro" id="IPR036259">
    <property type="entry name" value="MFS_trans_sf"/>
</dbReference>
<evidence type="ECO:0000313" key="10">
    <source>
        <dbReference type="Proteomes" id="UP000217199"/>
    </source>
</evidence>
<comment type="caution">
    <text evidence="9">The sequence shown here is derived from an EMBL/GenBank/DDBJ whole genome shotgun (WGS) entry which is preliminary data.</text>
</comment>
<dbReference type="GO" id="GO:0022857">
    <property type="term" value="F:transmembrane transporter activity"/>
    <property type="evidence" value="ECO:0007669"/>
    <property type="project" value="InterPro"/>
</dbReference>
<dbReference type="InterPro" id="IPR020846">
    <property type="entry name" value="MFS_dom"/>
</dbReference>
<dbReference type="InParanoid" id="A0A286UN93"/>
<keyword evidence="4 7" id="KW-1133">Transmembrane helix</keyword>
<dbReference type="SUPFAM" id="SSF103473">
    <property type="entry name" value="MFS general substrate transporter"/>
    <property type="match status" value="1"/>
</dbReference>
<dbReference type="EMBL" id="NBII01000003">
    <property type="protein sequence ID" value="PAV21063.1"/>
    <property type="molecule type" value="Genomic_DNA"/>
</dbReference>
<dbReference type="PANTHER" id="PTHR43791">
    <property type="entry name" value="PERMEASE-RELATED"/>
    <property type="match status" value="1"/>
</dbReference>
<dbReference type="Gene3D" id="1.20.1250.20">
    <property type="entry name" value="MFS general substrate transporter like domains"/>
    <property type="match status" value="1"/>
</dbReference>
<organism evidence="9 10">
    <name type="scientific">Pyrrhoderma noxium</name>
    <dbReference type="NCBI Taxonomy" id="2282107"/>
    <lineage>
        <taxon>Eukaryota</taxon>
        <taxon>Fungi</taxon>
        <taxon>Dikarya</taxon>
        <taxon>Basidiomycota</taxon>
        <taxon>Agaricomycotina</taxon>
        <taxon>Agaricomycetes</taxon>
        <taxon>Hymenochaetales</taxon>
        <taxon>Hymenochaetaceae</taxon>
        <taxon>Pyrrhoderma</taxon>
    </lineage>
</organism>
<reference evidence="9 10" key="1">
    <citation type="journal article" date="2017" name="Mol. Ecol.">
        <title>Comparative and population genomic landscape of Phellinus noxius: A hypervariable fungus causing root rot in trees.</title>
        <authorList>
            <person name="Chung C.L."/>
            <person name="Lee T.J."/>
            <person name="Akiba M."/>
            <person name="Lee H.H."/>
            <person name="Kuo T.H."/>
            <person name="Liu D."/>
            <person name="Ke H.M."/>
            <person name="Yokoi T."/>
            <person name="Roa M.B."/>
            <person name="Lu M.J."/>
            <person name="Chang Y.Y."/>
            <person name="Ann P.J."/>
            <person name="Tsai J.N."/>
            <person name="Chen C.Y."/>
            <person name="Tzean S.S."/>
            <person name="Ota Y."/>
            <person name="Hattori T."/>
            <person name="Sahashi N."/>
            <person name="Liou R.F."/>
            <person name="Kikuchi T."/>
            <person name="Tsai I.J."/>
        </authorList>
    </citation>
    <scope>NUCLEOTIDE SEQUENCE [LARGE SCALE GENOMIC DNA]</scope>
    <source>
        <strain evidence="9 10">FFPRI411160</strain>
    </source>
</reference>
<feature type="transmembrane region" description="Helical" evidence="7">
    <location>
        <begin position="169"/>
        <end position="190"/>
    </location>
</feature>
<feature type="region of interest" description="Disordered" evidence="6">
    <location>
        <begin position="1"/>
        <end position="29"/>
    </location>
</feature>
<dbReference type="Pfam" id="PF07690">
    <property type="entry name" value="MFS_1"/>
    <property type="match status" value="1"/>
</dbReference>
<comment type="subcellular location">
    <subcellularLocation>
        <location evidence="1">Membrane</location>
        <topology evidence="1">Multi-pass membrane protein</topology>
    </subcellularLocation>
</comment>